<sequence>MPFGMINSGAPMTRAVRMLVKGMDYVVDYVDYPLVHTPTWMDHVKTLMEIYRRLQRMNFTVRPKKCVLEAKTIDFLRHRLGEGAISFRDENVKKEHS</sequence>
<evidence type="ECO:0000313" key="2">
    <source>
        <dbReference type="Proteomes" id="UP000735302"/>
    </source>
</evidence>
<comment type="caution">
    <text evidence="1">The sequence shown here is derived from an EMBL/GenBank/DDBJ whole genome shotgun (WGS) entry which is preliminary data.</text>
</comment>
<organism evidence="1 2">
    <name type="scientific">Plakobranchus ocellatus</name>
    <dbReference type="NCBI Taxonomy" id="259542"/>
    <lineage>
        <taxon>Eukaryota</taxon>
        <taxon>Metazoa</taxon>
        <taxon>Spiralia</taxon>
        <taxon>Lophotrochozoa</taxon>
        <taxon>Mollusca</taxon>
        <taxon>Gastropoda</taxon>
        <taxon>Heterobranchia</taxon>
        <taxon>Euthyneura</taxon>
        <taxon>Panpulmonata</taxon>
        <taxon>Sacoglossa</taxon>
        <taxon>Placobranchoidea</taxon>
        <taxon>Plakobranchidae</taxon>
        <taxon>Plakobranchus</taxon>
    </lineage>
</organism>
<keyword evidence="2" id="KW-1185">Reference proteome</keyword>
<dbReference type="SUPFAM" id="SSF56672">
    <property type="entry name" value="DNA/RNA polymerases"/>
    <property type="match status" value="1"/>
</dbReference>
<dbReference type="Gene3D" id="3.30.70.270">
    <property type="match status" value="1"/>
</dbReference>
<protein>
    <submittedName>
        <fullName evidence="1">Transposon ty3-i Gag-Pol polyprotein</fullName>
    </submittedName>
</protein>
<name>A0AAV4BMG3_9GAST</name>
<dbReference type="InterPro" id="IPR043502">
    <property type="entry name" value="DNA/RNA_pol_sf"/>
</dbReference>
<dbReference type="Proteomes" id="UP000735302">
    <property type="component" value="Unassembled WGS sequence"/>
</dbReference>
<dbReference type="AlphaFoldDB" id="A0AAV4BMG3"/>
<dbReference type="InterPro" id="IPR043128">
    <property type="entry name" value="Rev_trsase/Diguanyl_cyclase"/>
</dbReference>
<reference evidence="1 2" key="1">
    <citation type="journal article" date="2021" name="Elife">
        <title>Chloroplast acquisition without the gene transfer in kleptoplastic sea slugs, Plakobranchus ocellatus.</title>
        <authorList>
            <person name="Maeda T."/>
            <person name="Takahashi S."/>
            <person name="Yoshida T."/>
            <person name="Shimamura S."/>
            <person name="Takaki Y."/>
            <person name="Nagai Y."/>
            <person name="Toyoda A."/>
            <person name="Suzuki Y."/>
            <person name="Arimoto A."/>
            <person name="Ishii H."/>
            <person name="Satoh N."/>
            <person name="Nishiyama T."/>
            <person name="Hasebe M."/>
            <person name="Maruyama T."/>
            <person name="Minagawa J."/>
            <person name="Obokata J."/>
            <person name="Shigenobu S."/>
        </authorList>
    </citation>
    <scope>NUCLEOTIDE SEQUENCE [LARGE SCALE GENOMIC DNA]</scope>
</reference>
<proteinExistence type="predicted"/>
<dbReference type="EMBL" id="BLXT01005178">
    <property type="protein sequence ID" value="GFO20592.1"/>
    <property type="molecule type" value="Genomic_DNA"/>
</dbReference>
<gene>
    <name evidence="1" type="ORF">PoB_004709700</name>
</gene>
<evidence type="ECO:0000313" key="1">
    <source>
        <dbReference type="EMBL" id="GFO20592.1"/>
    </source>
</evidence>
<accession>A0AAV4BMG3</accession>